<protein>
    <submittedName>
        <fullName evidence="1">Uncharacterized protein</fullName>
    </submittedName>
</protein>
<evidence type="ECO:0000313" key="2">
    <source>
        <dbReference type="Proteomes" id="UP000251721"/>
    </source>
</evidence>
<organism evidence="1 2">
    <name type="scientific">Klebsiella pneumoniae</name>
    <dbReference type="NCBI Taxonomy" id="573"/>
    <lineage>
        <taxon>Bacteria</taxon>
        <taxon>Pseudomonadati</taxon>
        <taxon>Pseudomonadota</taxon>
        <taxon>Gammaproteobacteria</taxon>
        <taxon>Enterobacterales</taxon>
        <taxon>Enterobacteriaceae</taxon>
        <taxon>Klebsiella/Raoultella group</taxon>
        <taxon>Klebsiella</taxon>
        <taxon>Klebsiella pneumoniae complex</taxon>
    </lineage>
</organism>
<dbReference type="AlphaFoldDB" id="A0A2X3ELD0"/>
<gene>
    <name evidence="1" type="ORF">NCTC13465_03389</name>
</gene>
<name>A0A2X3ELD0_KLEPN</name>
<proteinExistence type="predicted"/>
<reference evidence="1 2" key="1">
    <citation type="submission" date="2018-06" db="EMBL/GenBank/DDBJ databases">
        <authorList>
            <consortium name="Pathogen Informatics"/>
            <person name="Doyle S."/>
        </authorList>
    </citation>
    <scope>NUCLEOTIDE SEQUENCE [LARGE SCALE GENOMIC DNA]</scope>
    <source>
        <strain evidence="1 2">NCTC13465</strain>
    </source>
</reference>
<dbReference type="EMBL" id="UAWQ01000018">
    <property type="protein sequence ID" value="SQC44852.1"/>
    <property type="molecule type" value="Genomic_DNA"/>
</dbReference>
<evidence type="ECO:0000313" key="1">
    <source>
        <dbReference type="EMBL" id="SQC44852.1"/>
    </source>
</evidence>
<dbReference type="Proteomes" id="UP000251721">
    <property type="component" value="Unassembled WGS sequence"/>
</dbReference>
<sequence>MAYGSPRQQSGISPDRLVQKPRFSSQLPLPLLRDIFNRGYFNKAHVFADFIGDNFFALIKDHFILLKTGYCREYRSIQLTARTLSPGKPITFLACLNHAIAHLQSLPHRPRRLTAQPAGNTQCKALCSIQPSSVPLPIPPLPTINFTPVLAINSFSNFSMRILVVGPTETISKFIFRTFNRAHNGPGM</sequence>
<accession>A0A2X3ELD0</accession>